<protein>
    <submittedName>
        <fullName evidence="7">Oligosaccharide flippase family protein</fullName>
    </submittedName>
</protein>
<keyword evidence="2" id="KW-1003">Cell membrane</keyword>
<feature type="transmembrane region" description="Helical" evidence="6">
    <location>
        <begin position="175"/>
        <end position="198"/>
    </location>
</feature>
<evidence type="ECO:0000256" key="5">
    <source>
        <dbReference type="ARBA" id="ARBA00023136"/>
    </source>
</evidence>
<dbReference type="InterPro" id="IPR002797">
    <property type="entry name" value="Polysacc_synth"/>
</dbReference>
<accession>A0ABR8MP67</accession>
<feature type="transmembrane region" description="Helical" evidence="6">
    <location>
        <begin position="382"/>
        <end position="400"/>
    </location>
</feature>
<proteinExistence type="predicted"/>
<dbReference type="PANTHER" id="PTHR30250">
    <property type="entry name" value="PST FAMILY PREDICTED COLANIC ACID TRANSPORTER"/>
    <property type="match status" value="1"/>
</dbReference>
<keyword evidence="3 6" id="KW-0812">Transmembrane</keyword>
<feature type="transmembrane region" description="Helical" evidence="6">
    <location>
        <begin position="45"/>
        <end position="72"/>
    </location>
</feature>
<dbReference type="Proteomes" id="UP000649289">
    <property type="component" value="Unassembled WGS sequence"/>
</dbReference>
<evidence type="ECO:0000313" key="7">
    <source>
        <dbReference type="EMBL" id="MBD3916642.1"/>
    </source>
</evidence>
<evidence type="ECO:0000256" key="3">
    <source>
        <dbReference type="ARBA" id="ARBA00022692"/>
    </source>
</evidence>
<feature type="transmembrane region" description="Helical" evidence="6">
    <location>
        <begin position="440"/>
        <end position="458"/>
    </location>
</feature>
<dbReference type="InterPro" id="IPR050833">
    <property type="entry name" value="Poly_Biosynth_Transport"/>
</dbReference>
<feature type="transmembrane region" description="Helical" evidence="6">
    <location>
        <begin position="292"/>
        <end position="316"/>
    </location>
</feature>
<evidence type="ECO:0000313" key="8">
    <source>
        <dbReference type="Proteomes" id="UP000649289"/>
    </source>
</evidence>
<feature type="transmembrane region" description="Helical" evidence="6">
    <location>
        <begin position="412"/>
        <end position="434"/>
    </location>
</feature>
<keyword evidence="4 6" id="KW-1133">Transmembrane helix</keyword>
<dbReference type="PANTHER" id="PTHR30250:SF11">
    <property type="entry name" value="O-ANTIGEN TRANSPORTER-RELATED"/>
    <property type="match status" value="1"/>
</dbReference>
<feature type="transmembrane region" description="Helical" evidence="6">
    <location>
        <begin position="12"/>
        <end position="33"/>
    </location>
</feature>
<feature type="transmembrane region" description="Helical" evidence="6">
    <location>
        <begin position="356"/>
        <end position="376"/>
    </location>
</feature>
<feature type="transmembrane region" description="Helical" evidence="6">
    <location>
        <begin position="322"/>
        <end position="344"/>
    </location>
</feature>
<feature type="transmembrane region" description="Helical" evidence="6">
    <location>
        <begin position="84"/>
        <end position="106"/>
    </location>
</feature>
<sequence length="478" mass="48413">MSDASRRLVGRGSIYMIGSAAPMLTGLLVTPLLTRSVDVSEYGSISVAIVVMQWSIALLGLGLPVAITRHALTESSGPDGARSIAVIASSLVLAAASAIAGLALLVDRIGGVGLPVSILLAFVAAGAGSGTAMAMAWALAEERSWFYVVLAVGLSLMGPAVGLVCVSLVDARGATAYFLGVVATNCVLLAAGMGRVASTGRVTFDLGAMRKALKVGLPMVPHLFATGSLNGIAVIVAGAVIGHAAGGRAQVAVYLGTVALVLTSAIGYAWLPVLAQVAPDARGEQLAETSKAVAWLAGLTAGGVATLSPWLLMLLVPPRYDIATMVPVTAIACMSAALAAVYLAHQQVVVISGRTTRLALISPASMLIGALVSWAAASVYGLVGVAVGLPVVYLLLWRLTRRLAREVSTLRWAERGASVAVVFATGVCLTAALLPTSGDFAVAMRASLAAVLVVLGLMRLRTIFTKAGTPSVAPGASS</sequence>
<gene>
    <name evidence="7" type="ORF">IEZ25_18645</name>
</gene>
<dbReference type="EMBL" id="JACXYY010000008">
    <property type="protein sequence ID" value="MBD3916642.1"/>
    <property type="molecule type" value="Genomic_DNA"/>
</dbReference>
<organism evidence="7 8">
    <name type="scientific">Nocardioides hwasunensis</name>
    <dbReference type="NCBI Taxonomy" id="397258"/>
    <lineage>
        <taxon>Bacteria</taxon>
        <taxon>Bacillati</taxon>
        <taxon>Actinomycetota</taxon>
        <taxon>Actinomycetes</taxon>
        <taxon>Propionibacteriales</taxon>
        <taxon>Nocardioidaceae</taxon>
        <taxon>Nocardioides</taxon>
    </lineage>
</organism>
<evidence type="ECO:0000256" key="1">
    <source>
        <dbReference type="ARBA" id="ARBA00004651"/>
    </source>
</evidence>
<comment type="subcellular location">
    <subcellularLocation>
        <location evidence="1">Cell membrane</location>
        <topology evidence="1">Multi-pass membrane protein</topology>
    </subcellularLocation>
</comment>
<keyword evidence="8" id="KW-1185">Reference proteome</keyword>
<evidence type="ECO:0000256" key="4">
    <source>
        <dbReference type="ARBA" id="ARBA00022989"/>
    </source>
</evidence>
<dbReference type="Pfam" id="PF01943">
    <property type="entry name" value="Polysacc_synt"/>
    <property type="match status" value="1"/>
</dbReference>
<feature type="transmembrane region" description="Helical" evidence="6">
    <location>
        <begin position="219"/>
        <end position="245"/>
    </location>
</feature>
<name>A0ABR8MP67_9ACTN</name>
<evidence type="ECO:0000256" key="2">
    <source>
        <dbReference type="ARBA" id="ARBA00022475"/>
    </source>
</evidence>
<feature type="transmembrane region" description="Helical" evidence="6">
    <location>
        <begin position="118"/>
        <end position="139"/>
    </location>
</feature>
<keyword evidence="5 6" id="KW-0472">Membrane</keyword>
<evidence type="ECO:0000256" key="6">
    <source>
        <dbReference type="SAM" id="Phobius"/>
    </source>
</evidence>
<feature type="transmembrane region" description="Helical" evidence="6">
    <location>
        <begin position="146"/>
        <end position="169"/>
    </location>
</feature>
<comment type="caution">
    <text evidence="7">The sequence shown here is derived from an EMBL/GenBank/DDBJ whole genome shotgun (WGS) entry which is preliminary data.</text>
</comment>
<dbReference type="RefSeq" id="WP_191200972.1">
    <property type="nucleotide sequence ID" value="NZ_BAAAPA010000001.1"/>
</dbReference>
<feature type="transmembrane region" description="Helical" evidence="6">
    <location>
        <begin position="251"/>
        <end position="271"/>
    </location>
</feature>
<reference evidence="7 8" key="1">
    <citation type="submission" date="2020-09" db="EMBL/GenBank/DDBJ databases">
        <title>novel species in genus Nocardioides.</title>
        <authorList>
            <person name="Zhang G."/>
        </authorList>
    </citation>
    <scope>NUCLEOTIDE SEQUENCE [LARGE SCALE GENOMIC DNA]</scope>
    <source>
        <strain evidence="7 8">19197</strain>
    </source>
</reference>